<dbReference type="AlphaFoldDB" id="A0AAE3NBA9"/>
<gene>
    <name evidence="2" type="ORF">PGB34_22735</name>
</gene>
<dbReference type="Pfam" id="PF22917">
    <property type="entry name" value="PRISE"/>
    <property type="match status" value="1"/>
</dbReference>
<feature type="domain" description="PRISE-like Rossmann-fold" evidence="1">
    <location>
        <begin position="66"/>
        <end position="291"/>
    </location>
</feature>
<keyword evidence="3" id="KW-1185">Reference proteome</keyword>
<comment type="caution">
    <text evidence="2">The sequence shown here is derived from an EMBL/GenBank/DDBJ whole genome shotgun (WGS) entry which is preliminary data.</text>
</comment>
<evidence type="ECO:0000259" key="1">
    <source>
        <dbReference type="Pfam" id="PF22917"/>
    </source>
</evidence>
<dbReference type="Gene3D" id="3.40.50.720">
    <property type="entry name" value="NAD(P)-binding Rossmann-like Domain"/>
    <property type="match status" value="1"/>
</dbReference>
<dbReference type="PANTHER" id="PTHR32487">
    <property type="entry name" value="3-OXO-DELTA(4,5)-STEROID 5-BETA-REDUCTASE"/>
    <property type="match status" value="1"/>
</dbReference>
<organism evidence="2 3">
    <name type="scientific">Xenophilus arseniciresistens</name>
    <dbReference type="NCBI Taxonomy" id="1283306"/>
    <lineage>
        <taxon>Bacteria</taxon>
        <taxon>Pseudomonadati</taxon>
        <taxon>Pseudomonadota</taxon>
        <taxon>Betaproteobacteria</taxon>
        <taxon>Burkholderiales</taxon>
        <taxon>Comamonadaceae</taxon>
        <taxon>Xenophilus</taxon>
    </lineage>
</organism>
<reference evidence="2" key="1">
    <citation type="submission" date="2023-01" db="EMBL/GenBank/DDBJ databases">
        <title>Xenophilus mangrovi sp. nov., isolated from soil of Mangrove nature reserve.</title>
        <authorList>
            <person name="Xu S."/>
            <person name="Liu Z."/>
            <person name="Xu Y."/>
        </authorList>
    </citation>
    <scope>NUCLEOTIDE SEQUENCE</scope>
    <source>
        <strain evidence="2">YW8</strain>
    </source>
</reference>
<evidence type="ECO:0000313" key="3">
    <source>
        <dbReference type="Proteomes" id="UP001212602"/>
    </source>
</evidence>
<protein>
    <submittedName>
        <fullName evidence="2">SDR family oxidoreductase</fullName>
    </submittedName>
</protein>
<dbReference type="InterPro" id="IPR036291">
    <property type="entry name" value="NAD(P)-bd_dom_sf"/>
</dbReference>
<dbReference type="EMBL" id="JAQIPB010000014">
    <property type="protein sequence ID" value="MDA7419200.1"/>
    <property type="molecule type" value="Genomic_DNA"/>
</dbReference>
<sequence>MDDRVALIAGASGVVGRGMAQRLVEKGWRVLCVSRSGGGGLPGTEGLAVDLMDPAACARALAPHTGITHVFYAAFQQAPSRAAEVAPNLAMLRNVVEAAQQASPVLRKVVLVTGAKFYGIQWGASPTPCRESDPRQLPPNFYYDQEDWLRAASRERGWRWVNLIPPFVSGYAVGNPMNLVLGIGLYAAVCRELGLPLRFPGSMGAYEAMHQIADAWQIGGAAAWAADSPAADDGAFNVSNGDPARWCQTWPVLADALGMACAAPKTLPLADMMPAQQAVWERIAQRHGLQPLDIARVVDWRWMDYMLRQSHDIVLSTFKIRRAGFHDCIETDATLVQRLRELQANKVLPP</sequence>
<dbReference type="RefSeq" id="WP_271430398.1">
    <property type="nucleotide sequence ID" value="NZ_JAQIPB010000014.1"/>
</dbReference>
<dbReference type="Proteomes" id="UP001212602">
    <property type="component" value="Unassembled WGS sequence"/>
</dbReference>
<accession>A0AAE3NBA9</accession>
<proteinExistence type="predicted"/>
<evidence type="ECO:0000313" key="2">
    <source>
        <dbReference type="EMBL" id="MDA7419200.1"/>
    </source>
</evidence>
<dbReference type="SUPFAM" id="SSF51735">
    <property type="entry name" value="NAD(P)-binding Rossmann-fold domains"/>
    <property type="match status" value="1"/>
</dbReference>
<dbReference type="CDD" id="cd08948">
    <property type="entry name" value="5beta-POR_like_SDR_a"/>
    <property type="match status" value="1"/>
</dbReference>
<dbReference type="InterPro" id="IPR055222">
    <property type="entry name" value="PRISE-like_Rossmann-fold"/>
</dbReference>
<dbReference type="PANTHER" id="PTHR32487:SF0">
    <property type="entry name" value="3-OXO-DELTA(4,5)-STEROID 5-BETA-REDUCTASE"/>
    <property type="match status" value="1"/>
</dbReference>
<name>A0AAE3NBA9_9BURK</name>